<keyword evidence="5" id="KW-1185">Reference proteome</keyword>
<dbReference type="EMBL" id="JAAAUQ010000794">
    <property type="protein sequence ID" value="KAF9147547.1"/>
    <property type="molecule type" value="Genomic_DNA"/>
</dbReference>
<dbReference type="GO" id="GO:0008270">
    <property type="term" value="F:zinc ion binding"/>
    <property type="evidence" value="ECO:0007669"/>
    <property type="project" value="UniProtKB-KW"/>
</dbReference>
<feature type="compositionally biased region" description="Low complexity" evidence="2">
    <location>
        <begin position="485"/>
        <end position="495"/>
    </location>
</feature>
<keyword evidence="1" id="KW-0479">Metal-binding</keyword>
<feature type="compositionally biased region" description="Pro residues" evidence="2">
    <location>
        <begin position="113"/>
        <end position="122"/>
    </location>
</feature>
<feature type="compositionally biased region" description="Polar residues" evidence="2">
    <location>
        <begin position="558"/>
        <end position="568"/>
    </location>
</feature>
<feature type="compositionally biased region" description="Low complexity" evidence="2">
    <location>
        <begin position="511"/>
        <end position="527"/>
    </location>
</feature>
<evidence type="ECO:0000256" key="2">
    <source>
        <dbReference type="SAM" id="MobiDB-lite"/>
    </source>
</evidence>
<feature type="compositionally biased region" description="Polar residues" evidence="2">
    <location>
        <begin position="432"/>
        <end position="441"/>
    </location>
</feature>
<feature type="compositionally biased region" description="Basic and acidic residues" evidence="2">
    <location>
        <begin position="392"/>
        <end position="409"/>
    </location>
</feature>
<dbReference type="Proteomes" id="UP000748756">
    <property type="component" value="Unassembled WGS sequence"/>
</dbReference>
<evidence type="ECO:0000256" key="1">
    <source>
        <dbReference type="PROSITE-ProRule" id="PRU00047"/>
    </source>
</evidence>
<keyword evidence="1" id="KW-0863">Zinc-finger</keyword>
<comment type="caution">
    <text evidence="4">The sequence shown here is derived from an EMBL/GenBank/DDBJ whole genome shotgun (WGS) entry which is preliminary data.</text>
</comment>
<accession>A0A9P5V8U1</accession>
<feature type="region of interest" description="Disordered" evidence="2">
    <location>
        <begin position="392"/>
        <end position="568"/>
    </location>
</feature>
<feature type="domain" description="CCHC-type" evidence="3">
    <location>
        <begin position="374"/>
        <end position="387"/>
    </location>
</feature>
<evidence type="ECO:0000313" key="4">
    <source>
        <dbReference type="EMBL" id="KAF9147547.1"/>
    </source>
</evidence>
<proteinExistence type="predicted"/>
<evidence type="ECO:0000313" key="5">
    <source>
        <dbReference type="Proteomes" id="UP000748756"/>
    </source>
</evidence>
<dbReference type="Gene3D" id="4.10.60.10">
    <property type="entry name" value="Zinc finger, CCHC-type"/>
    <property type="match status" value="1"/>
</dbReference>
<evidence type="ECO:0000259" key="3">
    <source>
        <dbReference type="PROSITE" id="PS50158"/>
    </source>
</evidence>
<protein>
    <recommendedName>
        <fullName evidence="3">CCHC-type domain-containing protein</fullName>
    </recommendedName>
</protein>
<dbReference type="SMART" id="SM00343">
    <property type="entry name" value="ZnF_C2HC"/>
    <property type="match status" value="2"/>
</dbReference>
<name>A0A9P5V8U1_9FUNG</name>
<reference evidence="4" key="1">
    <citation type="journal article" date="2020" name="Fungal Divers.">
        <title>Resolving the Mortierellaceae phylogeny through synthesis of multi-gene phylogenetics and phylogenomics.</title>
        <authorList>
            <person name="Vandepol N."/>
            <person name="Liber J."/>
            <person name="Desiro A."/>
            <person name="Na H."/>
            <person name="Kennedy M."/>
            <person name="Barry K."/>
            <person name="Grigoriev I.V."/>
            <person name="Miller A.N."/>
            <person name="O'Donnell K."/>
            <person name="Stajich J.E."/>
            <person name="Bonito G."/>
        </authorList>
    </citation>
    <scope>NUCLEOTIDE SEQUENCE</scope>
    <source>
        <strain evidence="4">NRRL 6426</strain>
    </source>
</reference>
<feature type="compositionally biased region" description="Low complexity" evidence="2">
    <location>
        <begin position="542"/>
        <end position="557"/>
    </location>
</feature>
<dbReference type="AlphaFoldDB" id="A0A9P5V8U1"/>
<sequence length="568" mass="62392">MHRHNIVRSHVEKQKRPLYLLFVNKNGNYSWVEKDGNLTPRSTDSTNFSQQANSSGCVRGKREAKEGGATNKEATPKRIKIPAVKSTFPKHQFESITSQTFIPMTESRRPQEGDPPTPPPPSYASKAANTNSITSPKLISVFNDPTDGHLAKIAPQHKGARVELVNPKAIAYMAPSTTPVGDFLDAVFTTHKTLIEASKLTMPIISINAFNCPDKQRRIEVVYHERLDAATLSTKPITFKGIPHHPLSSNMDYIITKLIFSNYQFQSSQDTGDLLYQRVIDFIQTKKKMGKVIRIEIPTFPSSKAIFAPTHLFYVYVKGVYTPEDVSMERTLMIPHHQKAPVRIQWAGSSPFCNYCRQDGHILNRCPSRLSLICYKCKAAGHITYQCSRFSERDNKASKGKEPVRDLSADKSSSSSNPSVPLPPSSSSPQSTAPEATSLSSEDSEVVPETIPSSPVPNTPSGMDVDQVPTPSFNFTPEITNLKFTPTPTAPSHSTPSPPSSTNEELPPVTASQAAAIAALDVDVASAQTPNKPNKRQVDEMSTSSAQSVRSARSAFSIRSTRSTKSLK</sequence>
<feature type="non-terminal residue" evidence="4">
    <location>
        <position position="568"/>
    </location>
</feature>
<dbReference type="InterPro" id="IPR036875">
    <property type="entry name" value="Znf_CCHC_sf"/>
</dbReference>
<dbReference type="PROSITE" id="PS50158">
    <property type="entry name" value="ZF_CCHC"/>
    <property type="match status" value="1"/>
</dbReference>
<dbReference type="OrthoDB" id="2446149at2759"/>
<feature type="region of interest" description="Disordered" evidence="2">
    <location>
        <begin position="34"/>
        <end position="130"/>
    </location>
</feature>
<keyword evidence="1" id="KW-0862">Zinc</keyword>
<organism evidence="4 5">
    <name type="scientific">Linnemannia schmuckeri</name>
    <dbReference type="NCBI Taxonomy" id="64567"/>
    <lineage>
        <taxon>Eukaryota</taxon>
        <taxon>Fungi</taxon>
        <taxon>Fungi incertae sedis</taxon>
        <taxon>Mucoromycota</taxon>
        <taxon>Mortierellomycotina</taxon>
        <taxon>Mortierellomycetes</taxon>
        <taxon>Mortierellales</taxon>
        <taxon>Mortierellaceae</taxon>
        <taxon>Linnemannia</taxon>
    </lineage>
</organism>
<dbReference type="InterPro" id="IPR001878">
    <property type="entry name" value="Znf_CCHC"/>
</dbReference>
<feature type="compositionally biased region" description="Polar residues" evidence="2">
    <location>
        <begin position="39"/>
        <end position="56"/>
    </location>
</feature>
<gene>
    <name evidence="4" type="ORF">BG015_010796</name>
</gene>
<dbReference type="GO" id="GO:0003676">
    <property type="term" value="F:nucleic acid binding"/>
    <property type="evidence" value="ECO:0007669"/>
    <property type="project" value="InterPro"/>
</dbReference>
<feature type="compositionally biased region" description="Polar residues" evidence="2">
    <location>
        <begin position="469"/>
        <end position="484"/>
    </location>
</feature>
<dbReference type="SUPFAM" id="SSF57756">
    <property type="entry name" value="Retrovirus zinc finger-like domains"/>
    <property type="match status" value="1"/>
</dbReference>